<evidence type="ECO:0000256" key="1">
    <source>
        <dbReference type="ARBA" id="ARBA00022598"/>
    </source>
</evidence>
<dbReference type="Pfam" id="PF01171">
    <property type="entry name" value="ATP_bind_3"/>
    <property type="match status" value="1"/>
</dbReference>
<comment type="catalytic activity">
    <reaction evidence="5 6">
        <text>cytidine(34) in tRNA(Ile2) + L-lysine + ATP = lysidine(34) in tRNA(Ile2) + AMP + diphosphate + H(+)</text>
        <dbReference type="Rhea" id="RHEA:43744"/>
        <dbReference type="Rhea" id="RHEA-COMP:10625"/>
        <dbReference type="Rhea" id="RHEA-COMP:10670"/>
        <dbReference type="ChEBI" id="CHEBI:15378"/>
        <dbReference type="ChEBI" id="CHEBI:30616"/>
        <dbReference type="ChEBI" id="CHEBI:32551"/>
        <dbReference type="ChEBI" id="CHEBI:33019"/>
        <dbReference type="ChEBI" id="CHEBI:82748"/>
        <dbReference type="ChEBI" id="CHEBI:83665"/>
        <dbReference type="ChEBI" id="CHEBI:456215"/>
        <dbReference type="EC" id="6.3.4.19"/>
    </reaction>
</comment>
<keyword evidence="1 6" id="KW-0436">Ligase</keyword>
<reference evidence="8" key="2">
    <citation type="submission" date="2020-09" db="EMBL/GenBank/DDBJ databases">
        <authorList>
            <person name="Sun Q."/>
            <person name="Zhou Y."/>
        </authorList>
    </citation>
    <scope>NUCLEOTIDE SEQUENCE</scope>
    <source>
        <strain evidence="8">CGMCC 1.16012</strain>
    </source>
</reference>
<dbReference type="GO" id="GO:0006400">
    <property type="term" value="P:tRNA modification"/>
    <property type="evidence" value="ECO:0007669"/>
    <property type="project" value="UniProtKB-UniRule"/>
</dbReference>
<evidence type="ECO:0000259" key="7">
    <source>
        <dbReference type="Pfam" id="PF01171"/>
    </source>
</evidence>
<evidence type="ECO:0000256" key="3">
    <source>
        <dbReference type="ARBA" id="ARBA00022741"/>
    </source>
</evidence>
<accession>A0A917ALA5</accession>
<proteinExistence type="inferred from homology"/>
<evidence type="ECO:0000256" key="6">
    <source>
        <dbReference type="HAMAP-Rule" id="MF_01161"/>
    </source>
</evidence>
<keyword evidence="9" id="KW-1185">Reference proteome</keyword>
<feature type="binding site" evidence="6">
    <location>
        <begin position="29"/>
        <end position="34"/>
    </location>
    <ligand>
        <name>ATP</name>
        <dbReference type="ChEBI" id="CHEBI:30616"/>
    </ligand>
</feature>
<comment type="caution">
    <text evidence="8">The sequence shown here is derived from an EMBL/GenBank/DDBJ whole genome shotgun (WGS) entry which is preliminary data.</text>
</comment>
<dbReference type="GO" id="GO:0005524">
    <property type="term" value="F:ATP binding"/>
    <property type="evidence" value="ECO:0007669"/>
    <property type="project" value="UniProtKB-UniRule"/>
</dbReference>
<dbReference type="Proteomes" id="UP000606730">
    <property type="component" value="Unassembled WGS sequence"/>
</dbReference>
<dbReference type="EC" id="6.3.4.19" evidence="6"/>
<keyword evidence="4 6" id="KW-0067">ATP-binding</keyword>
<gene>
    <name evidence="6 8" type="primary">tilS</name>
    <name evidence="8" type="ORF">GCM10011517_29810</name>
</gene>
<keyword evidence="3 6" id="KW-0547">Nucleotide-binding</keyword>
<dbReference type="RefSeq" id="WP_229666218.1">
    <property type="nucleotide sequence ID" value="NZ_BMKN01000003.1"/>
</dbReference>
<keyword evidence="6" id="KW-0963">Cytoplasm</keyword>
<name>A0A917ALA5_9RHOB</name>
<feature type="domain" description="tRNA(Ile)-lysidine/2-thiocytidine synthase N-terminal" evidence="7">
    <location>
        <begin position="26"/>
        <end position="202"/>
    </location>
</feature>
<protein>
    <recommendedName>
        <fullName evidence="6">tRNA(Ile)-lysidine synthase</fullName>
        <ecNumber evidence="6">6.3.4.19</ecNumber>
    </recommendedName>
    <alternativeName>
        <fullName evidence="6">tRNA(Ile)-2-lysyl-cytidine synthase</fullName>
    </alternativeName>
    <alternativeName>
        <fullName evidence="6">tRNA(Ile)-lysidine synthetase</fullName>
    </alternativeName>
</protein>
<dbReference type="GO" id="GO:0005737">
    <property type="term" value="C:cytoplasm"/>
    <property type="evidence" value="ECO:0007669"/>
    <property type="project" value="UniProtKB-SubCell"/>
</dbReference>
<dbReference type="NCBIfam" id="TIGR02432">
    <property type="entry name" value="lysidine_TilS_N"/>
    <property type="match status" value="1"/>
</dbReference>
<dbReference type="InterPro" id="IPR012795">
    <property type="entry name" value="tRNA_Ile_lys_synt_N"/>
</dbReference>
<reference evidence="8" key="1">
    <citation type="journal article" date="2014" name="Int. J. Syst. Evol. Microbiol.">
        <title>Complete genome sequence of Corynebacterium casei LMG S-19264T (=DSM 44701T), isolated from a smear-ripened cheese.</title>
        <authorList>
            <consortium name="US DOE Joint Genome Institute (JGI-PGF)"/>
            <person name="Walter F."/>
            <person name="Albersmeier A."/>
            <person name="Kalinowski J."/>
            <person name="Ruckert C."/>
        </authorList>
    </citation>
    <scope>NUCLEOTIDE SEQUENCE</scope>
    <source>
        <strain evidence="8">CGMCC 1.16012</strain>
    </source>
</reference>
<evidence type="ECO:0000256" key="5">
    <source>
        <dbReference type="ARBA" id="ARBA00048539"/>
    </source>
</evidence>
<dbReference type="GO" id="GO:0032267">
    <property type="term" value="F:tRNA(Ile)-lysidine synthase activity"/>
    <property type="evidence" value="ECO:0007669"/>
    <property type="project" value="UniProtKB-EC"/>
</dbReference>
<comment type="domain">
    <text evidence="6">The N-terminal region contains the highly conserved SGGXDS motif, predicted to be a P-loop motif involved in ATP binding.</text>
</comment>
<comment type="subcellular location">
    <subcellularLocation>
        <location evidence="6">Cytoplasm</location>
    </subcellularLocation>
</comment>
<comment type="function">
    <text evidence="6">Ligates lysine onto the cytidine present at position 34 of the AUA codon-specific tRNA(Ile) that contains the anticodon CAU, in an ATP-dependent manner. Cytidine is converted to lysidine, thus changing the amino acid specificity of the tRNA from methionine to isoleucine.</text>
</comment>
<dbReference type="InterPro" id="IPR011063">
    <property type="entry name" value="TilS/TtcA_N"/>
</dbReference>
<dbReference type="Gene3D" id="3.40.50.620">
    <property type="entry name" value="HUPs"/>
    <property type="match status" value="1"/>
</dbReference>
<dbReference type="AlphaFoldDB" id="A0A917ALA5"/>
<dbReference type="PANTHER" id="PTHR43033">
    <property type="entry name" value="TRNA(ILE)-LYSIDINE SYNTHASE-RELATED"/>
    <property type="match status" value="1"/>
</dbReference>
<evidence type="ECO:0000256" key="4">
    <source>
        <dbReference type="ARBA" id="ARBA00022840"/>
    </source>
</evidence>
<evidence type="ECO:0000256" key="2">
    <source>
        <dbReference type="ARBA" id="ARBA00022694"/>
    </source>
</evidence>
<dbReference type="InterPro" id="IPR012094">
    <property type="entry name" value="tRNA_Ile_lys_synt"/>
</dbReference>
<dbReference type="HAMAP" id="MF_01161">
    <property type="entry name" value="tRNA_Ile_lys_synt"/>
    <property type="match status" value="1"/>
</dbReference>
<sequence length="416" mass="45687">MTAEDDLLLHLFGSAMMFDKSDPLGLAVSGGGDSMAMLHLAALWAKEAGIGLRAVTVDHGLRSEAAEEAKFVAKICQDLGVQHDTLTWDHETLAGNLQDQARRARYRLMSDWAKEHGITSIALAHTEDDQAETFLMRLAREAGVDGLSGMQQRRKADGITWLRPLLVASGEDLRSFLTRRGHSWREDPSNQDTRFERVKARQVLTELEPLGITAGKLAGVASQLSMARQALDVQTLRAATDFVTVDRGDLLISRKGLLLLPPEIQRRLLQAALRWVSNAEYPVRSQKLTDFEVKLIEGEQATLRGCIAFPEAEAVRITRELKAVSKTVCASDQLWDGRWRVEGAPVGTELRVLGEAGLPQCPDWREAGLPRRSLLASPAVWQGDELVAAPLAGLENGCSAKLARGDDSFYSLIISH</sequence>
<comment type="similarity">
    <text evidence="6">Belongs to the tRNA(Ile)-lysidine synthase family.</text>
</comment>
<keyword evidence="2 6" id="KW-0819">tRNA processing</keyword>
<dbReference type="SUPFAM" id="SSF52402">
    <property type="entry name" value="Adenine nucleotide alpha hydrolases-like"/>
    <property type="match status" value="1"/>
</dbReference>
<dbReference type="InterPro" id="IPR014729">
    <property type="entry name" value="Rossmann-like_a/b/a_fold"/>
</dbReference>
<dbReference type="EMBL" id="BMKN01000003">
    <property type="protein sequence ID" value="GGE60262.1"/>
    <property type="molecule type" value="Genomic_DNA"/>
</dbReference>
<dbReference type="PANTHER" id="PTHR43033:SF1">
    <property type="entry name" value="TRNA(ILE)-LYSIDINE SYNTHASE-RELATED"/>
    <property type="match status" value="1"/>
</dbReference>
<evidence type="ECO:0000313" key="8">
    <source>
        <dbReference type="EMBL" id="GGE60262.1"/>
    </source>
</evidence>
<dbReference type="CDD" id="cd01992">
    <property type="entry name" value="TilS_N"/>
    <property type="match status" value="1"/>
</dbReference>
<evidence type="ECO:0000313" key="9">
    <source>
        <dbReference type="Proteomes" id="UP000606730"/>
    </source>
</evidence>
<organism evidence="8 9">
    <name type="scientific">Actibacterium pelagium</name>
    <dbReference type="NCBI Taxonomy" id="2029103"/>
    <lineage>
        <taxon>Bacteria</taxon>
        <taxon>Pseudomonadati</taxon>
        <taxon>Pseudomonadota</taxon>
        <taxon>Alphaproteobacteria</taxon>
        <taxon>Rhodobacterales</taxon>
        <taxon>Roseobacteraceae</taxon>
        <taxon>Actibacterium</taxon>
    </lineage>
</organism>